<reference evidence="2" key="1">
    <citation type="journal article" date="2011" name="Plant Physiol.">
        <title>Comprehensive sequence analysis of 24,783 barley full-length cDNAs derived from 12 clone libraries.</title>
        <authorList>
            <person name="Matsumoto T."/>
            <person name="Tanaka T."/>
            <person name="Sakai H."/>
            <person name="Amano N."/>
            <person name="Kanamori H."/>
            <person name="Kurita K."/>
            <person name="Kikuta A."/>
            <person name="Kamiya K."/>
            <person name="Yamamoto M."/>
            <person name="Ikawa H."/>
            <person name="Fujii N."/>
            <person name="Hori K."/>
            <person name="Itoh T."/>
            <person name="Sato K."/>
        </authorList>
    </citation>
    <scope>NUCLEOTIDE SEQUENCE</scope>
    <source>
        <tissue evidence="2">Seed</tissue>
    </source>
</reference>
<feature type="region of interest" description="Disordered" evidence="1">
    <location>
        <begin position="293"/>
        <end position="318"/>
    </location>
</feature>
<proteinExistence type="evidence at transcript level"/>
<organism evidence="2">
    <name type="scientific">Hordeum vulgare subsp. vulgare</name>
    <name type="common">Domesticated barley</name>
    <dbReference type="NCBI Taxonomy" id="112509"/>
    <lineage>
        <taxon>Eukaryota</taxon>
        <taxon>Viridiplantae</taxon>
        <taxon>Streptophyta</taxon>
        <taxon>Embryophyta</taxon>
        <taxon>Tracheophyta</taxon>
        <taxon>Spermatophyta</taxon>
        <taxon>Magnoliopsida</taxon>
        <taxon>Liliopsida</taxon>
        <taxon>Poales</taxon>
        <taxon>Poaceae</taxon>
        <taxon>BOP clade</taxon>
        <taxon>Pooideae</taxon>
        <taxon>Triticodae</taxon>
        <taxon>Triticeae</taxon>
        <taxon>Hordeinae</taxon>
        <taxon>Hordeum</taxon>
    </lineage>
</organism>
<feature type="compositionally biased region" description="Basic and acidic residues" evidence="1">
    <location>
        <begin position="149"/>
        <end position="161"/>
    </location>
</feature>
<feature type="compositionally biased region" description="Basic and acidic residues" evidence="1">
    <location>
        <begin position="121"/>
        <end position="131"/>
    </location>
</feature>
<feature type="region of interest" description="Disordered" evidence="1">
    <location>
        <begin position="1"/>
        <end position="31"/>
    </location>
</feature>
<feature type="region of interest" description="Disordered" evidence="1">
    <location>
        <begin position="65"/>
        <end position="263"/>
    </location>
</feature>
<evidence type="ECO:0000256" key="1">
    <source>
        <dbReference type="SAM" id="MobiDB-lite"/>
    </source>
</evidence>
<feature type="compositionally biased region" description="Basic residues" evidence="1">
    <location>
        <begin position="187"/>
        <end position="204"/>
    </location>
</feature>
<feature type="compositionally biased region" description="Basic residues" evidence="1">
    <location>
        <begin position="293"/>
        <end position="306"/>
    </location>
</feature>
<feature type="non-terminal residue" evidence="2">
    <location>
        <position position="1"/>
    </location>
</feature>
<accession>F2EDD7</accession>
<feature type="compositionally biased region" description="Low complexity" evidence="1">
    <location>
        <begin position="225"/>
        <end position="258"/>
    </location>
</feature>
<dbReference type="AlphaFoldDB" id="F2EDD7"/>
<protein>
    <submittedName>
        <fullName evidence="2">Predicted protein</fullName>
    </submittedName>
</protein>
<name>F2EDD7_HORVV</name>
<sequence length="385" mass="40958">RPSSGLRPQGEARSNGGERVQVLGGAAAGRAGARLPEPAAAGGADGGAAGVQVVGARRGRALLLAGDRHRGVEPAAAEPPGPARPHGRAARPPQLRRLPPHQRLRPALPPALLLHRRPRARSADAGDPAERHQRRRGGGGGAGAAEPHVPGREQLHQDRGARAGGVRQPLPVAGGAPARDAPDRRGRAQRVRAARRGPRHRPHHAGAPPPGGRLHAGHHGGHPGGALPVPGPGVRRPPGLLGRRRGAAAGAAPGAQRPRPGRRRLLREQLLGGVLRRRRRRRLLVGAHGRRRVLRGRRQRRRRGGVGRRAGPRGEPRGAVLRRRVQRELRRLRLASVAVTAPAVRVLDVPMLVVQTRVRVRACVPVVIWVSDVTLIRCQVQKNLT</sequence>
<dbReference type="EMBL" id="AK374162">
    <property type="protein sequence ID" value="BAK05359.1"/>
    <property type="molecule type" value="mRNA"/>
</dbReference>
<evidence type="ECO:0000313" key="2">
    <source>
        <dbReference type="EMBL" id="BAK05359.1"/>
    </source>
</evidence>